<dbReference type="OrthoDB" id="7185252at2"/>
<reference evidence="6 7" key="1">
    <citation type="submission" date="2018-05" db="EMBL/GenBank/DDBJ databases">
        <title>Pararhodobacter marina sp. nov., isolated from deep-sea water of the Indian Ocean.</title>
        <authorList>
            <person name="Lai Q.Sr."/>
            <person name="Liu X."/>
            <person name="Shao Z."/>
        </authorList>
    </citation>
    <scope>NUCLEOTIDE SEQUENCE [LARGE SCALE GENOMIC DNA]</scope>
    <source>
        <strain evidence="6 7">CIC4N-9</strain>
    </source>
</reference>
<keyword evidence="1" id="KW-0805">Transcription regulation</keyword>
<feature type="domain" description="HTH tetR-type" evidence="5">
    <location>
        <begin position="19"/>
        <end position="79"/>
    </location>
</feature>
<evidence type="ECO:0000256" key="2">
    <source>
        <dbReference type="ARBA" id="ARBA00023125"/>
    </source>
</evidence>
<dbReference type="Proteomes" id="UP000244940">
    <property type="component" value="Unassembled WGS sequence"/>
</dbReference>
<evidence type="ECO:0000256" key="1">
    <source>
        <dbReference type="ARBA" id="ARBA00023015"/>
    </source>
</evidence>
<comment type="caution">
    <text evidence="6">The sequence shown here is derived from an EMBL/GenBank/DDBJ whole genome shotgun (WGS) entry which is preliminary data.</text>
</comment>
<evidence type="ECO:0000256" key="3">
    <source>
        <dbReference type="ARBA" id="ARBA00023163"/>
    </source>
</evidence>
<evidence type="ECO:0000259" key="5">
    <source>
        <dbReference type="PROSITE" id="PS50977"/>
    </source>
</evidence>
<dbReference type="Pfam" id="PF00440">
    <property type="entry name" value="TetR_N"/>
    <property type="match status" value="1"/>
</dbReference>
<dbReference type="InterPro" id="IPR023772">
    <property type="entry name" value="DNA-bd_HTH_TetR-type_CS"/>
</dbReference>
<dbReference type="EMBL" id="QEYD01000010">
    <property type="protein sequence ID" value="PWE27569.1"/>
    <property type="molecule type" value="Genomic_DNA"/>
</dbReference>
<evidence type="ECO:0000313" key="6">
    <source>
        <dbReference type="EMBL" id="PWE27569.1"/>
    </source>
</evidence>
<proteinExistence type="predicted"/>
<dbReference type="SUPFAM" id="SSF46689">
    <property type="entry name" value="Homeodomain-like"/>
    <property type="match status" value="1"/>
</dbReference>
<keyword evidence="7" id="KW-1185">Reference proteome</keyword>
<gene>
    <name evidence="6" type="ORF">C4N9_16140</name>
</gene>
<sequence>MVRMAADIAAESLRDRKKARRRDALIAAATTLFGNKGVDATTMADIAEACDVSVPTVFNYFGSKDGLLMAIIDEGARRGRDNETRLPRPEGVSLPDVVRALFSRISSQTLDVAPKRVWRYAEASIIRHPHTELSNTYRQIETLLVESIAASLGAYALTTRQGAPLDPHDLATMLHDLWMPCFISLITDPGMTIAQHDALVARRVLPVLSLVFDDESLASPRLRRSGAPDGR</sequence>
<keyword evidence="3" id="KW-0804">Transcription</keyword>
<dbReference type="PROSITE" id="PS01081">
    <property type="entry name" value="HTH_TETR_1"/>
    <property type="match status" value="1"/>
</dbReference>
<dbReference type="Gene3D" id="1.10.357.10">
    <property type="entry name" value="Tetracycline Repressor, domain 2"/>
    <property type="match status" value="1"/>
</dbReference>
<accession>A0A2U2C6U6</accession>
<dbReference type="AlphaFoldDB" id="A0A2U2C6U6"/>
<dbReference type="PROSITE" id="PS50977">
    <property type="entry name" value="HTH_TETR_2"/>
    <property type="match status" value="1"/>
</dbReference>
<keyword evidence="2 4" id="KW-0238">DNA-binding</keyword>
<dbReference type="InterPro" id="IPR001647">
    <property type="entry name" value="HTH_TetR"/>
</dbReference>
<evidence type="ECO:0000256" key="4">
    <source>
        <dbReference type="PROSITE-ProRule" id="PRU00335"/>
    </source>
</evidence>
<dbReference type="InterPro" id="IPR050109">
    <property type="entry name" value="HTH-type_TetR-like_transc_reg"/>
</dbReference>
<dbReference type="PANTHER" id="PTHR30055">
    <property type="entry name" value="HTH-TYPE TRANSCRIPTIONAL REGULATOR RUTR"/>
    <property type="match status" value="1"/>
</dbReference>
<dbReference type="InterPro" id="IPR009057">
    <property type="entry name" value="Homeodomain-like_sf"/>
</dbReference>
<organism evidence="6 7">
    <name type="scientific">Pararhodobacter marinus</name>
    <dbReference type="NCBI Taxonomy" id="2184063"/>
    <lineage>
        <taxon>Bacteria</taxon>
        <taxon>Pseudomonadati</taxon>
        <taxon>Pseudomonadota</taxon>
        <taxon>Alphaproteobacteria</taxon>
        <taxon>Rhodobacterales</taxon>
        <taxon>Paracoccaceae</taxon>
        <taxon>Pararhodobacter</taxon>
    </lineage>
</organism>
<dbReference type="PRINTS" id="PR00455">
    <property type="entry name" value="HTHTETR"/>
</dbReference>
<dbReference type="GO" id="GO:0003700">
    <property type="term" value="F:DNA-binding transcription factor activity"/>
    <property type="evidence" value="ECO:0007669"/>
    <property type="project" value="TreeGrafter"/>
</dbReference>
<name>A0A2U2C6U6_9RHOB</name>
<dbReference type="PANTHER" id="PTHR30055:SF234">
    <property type="entry name" value="HTH-TYPE TRANSCRIPTIONAL REGULATOR BETI"/>
    <property type="match status" value="1"/>
</dbReference>
<feature type="DNA-binding region" description="H-T-H motif" evidence="4">
    <location>
        <begin position="42"/>
        <end position="61"/>
    </location>
</feature>
<protein>
    <recommendedName>
        <fullName evidence="5">HTH tetR-type domain-containing protein</fullName>
    </recommendedName>
</protein>
<dbReference type="GO" id="GO:0000976">
    <property type="term" value="F:transcription cis-regulatory region binding"/>
    <property type="evidence" value="ECO:0007669"/>
    <property type="project" value="TreeGrafter"/>
</dbReference>
<evidence type="ECO:0000313" key="7">
    <source>
        <dbReference type="Proteomes" id="UP000244940"/>
    </source>
</evidence>